<proteinExistence type="predicted"/>
<sequence>MYKQMRSHVPPPHEPEMPDPPPGDLPVEPDTDNPDIDLPPPDEVPGSPRRAHGRPGGNHHQDRRGSGLYRMRLVRGRAHSL</sequence>
<dbReference type="Proteomes" id="UP000076848">
    <property type="component" value="Unassembled WGS sequence"/>
</dbReference>
<gene>
    <name evidence="2" type="ORF">SAMEA3906486_05598</name>
</gene>
<evidence type="ECO:0000313" key="2">
    <source>
        <dbReference type="EMBL" id="SAI74880.1"/>
    </source>
</evidence>
<dbReference type="OrthoDB" id="8638813at2"/>
<organism evidence="2 3">
    <name type="scientific">Bordetella ansorpii</name>
    <dbReference type="NCBI Taxonomy" id="288768"/>
    <lineage>
        <taxon>Bacteria</taxon>
        <taxon>Pseudomonadati</taxon>
        <taxon>Pseudomonadota</taxon>
        <taxon>Betaproteobacteria</taxon>
        <taxon>Burkholderiales</taxon>
        <taxon>Alcaligenaceae</taxon>
        <taxon>Bordetella</taxon>
    </lineage>
</organism>
<dbReference type="EMBL" id="FKIF01000010">
    <property type="protein sequence ID" value="SAI74880.1"/>
    <property type="molecule type" value="Genomic_DNA"/>
</dbReference>
<keyword evidence="3" id="KW-1185">Reference proteome</keyword>
<feature type="compositionally biased region" description="Basic residues" evidence="1">
    <location>
        <begin position="72"/>
        <end position="81"/>
    </location>
</feature>
<evidence type="ECO:0000313" key="3">
    <source>
        <dbReference type="Proteomes" id="UP000076848"/>
    </source>
</evidence>
<dbReference type="AlphaFoldDB" id="A0A157SWN9"/>
<dbReference type="RefSeq" id="WP_066134764.1">
    <property type="nucleotide sequence ID" value="NZ_FKIF01000010.1"/>
</dbReference>
<reference evidence="2 3" key="1">
    <citation type="submission" date="2016-04" db="EMBL/GenBank/DDBJ databases">
        <authorList>
            <consortium name="Pathogen Informatics"/>
        </authorList>
    </citation>
    <scope>NUCLEOTIDE SEQUENCE [LARGE SCALE GENOMIC DNA]</scope>
    <source>
        <strain evidence="2 3">H050680373</strain>
    </source>
</reference>
<feature type="region of interest" description="Disordered" evidence="1">
    <location>
        <begin position="1"/>
        <end position="81"/>
    </location>
</feature>
<accession>A0A157SWN9</accession>
<protein>
    <submittedName>
        <fullName evidence="2">Uncharacterized protein</fullName>
    </submittedName>
</protein>
<name>A0A157SWN9_9BORD</name>
<evidence type="ECO:0000256" key="1">
    <source>
        <dbReference type="SAM" id="MobiDB-lite"/>
    </source>
</evidence>